<name>A0AAV9NFF6_9EURO</name>
<dbReference type="InterPro" id="IPR007111">
    <property type="entry name" value="NACHT_NTPase"/>
</dbReference>
<dbReference type="AlphaFoldDB" id="A0AAV9NFF6"/>
<proteinExistence type="predicted"/>
<dbReference type="InterPro" id="IPR035994">
    <property type="entry name" value="Nucleoside_phosphorylase_sf"/>
</dbReference>
<dbReference type="SUPFAM" id="SSF48403">
    <property type="entry name" value="Ankyrin repeat"/>
    <property type="match status" value="1"/>
</dbReference>
<evidence type="ECO:0000256" key="2">
    <source>
        <dbReference type="PROSITE-ProRule" id="PRU00023"/>
    </source>
</evidence>
<dbReference type="InterPro" id="IPR027417">
    <property type="entry name" value="P-loop_NTPase"/>
</dbReference>
<dbReference type="InterPro" id="IPR036770">
    <property type="entry name" value="Ankyrin_rpt-contain_sf"/>
</dbReference>
<dbReference type="InterPro" id="IPR055497">
    <property type="entry name" value="DUF7069"/>
</dbReference>
<dbReference type="GO" id="GO:0003824">
    <property type="term" value="F:catalytic activity"/>
    <property type="evidence" value="ECO:0007669"/>
    <property type="project" value="InterPro"/>
</dbReference>
<feature type="repeat" description="ANK" evidence="2">
    <location>
        <begin position="1092"/>
        <end position="1124"/>
    </location>
</feature>
<dbReference type="Pfam" id="PF12796">
    <property type="entry name" value="Ank_2"/>
    <property type="match status" value="3"/>
</dbReference>
<keyword evidence="5" id="KW-1185">Reference proteome</keyword>
<feature type="domain" description="NACHT" evidence="3">
    <location>
        <begin position="405"/>
        <end position="557"/>
    </location>
</feature>
<dbReference type="InterPro" id="IPR054471">
    <property type="entry name" value="GPIID_WHD"/>
</dbReference>
<feature type="repeat" description="ANK" evidence="2">
    <location>
        <begin position="914"/>
        <end position="946"/>
    </location>
</feature>
<dbReference type="Pfam" id="PF23239">
    <property type="entry name" value="DUF7069"/>
    <property type="match status" value="1"/>
</dbReference>
<dbReference type="RefSeq" id="XP_064707061.1">
    <property type="nucleotide sequence ID" value="XM_064845516.1"/>
</dbReference>
<dbReference type="Pfam" id="PF22939">
    <property type="entry name" value="WHD_GPIID"/>
    <property type="match status" value="1"/>
</dbReference>
<dbReference type="Pfam" id="PF24883">
    <property type="entry name" value="NPHP3_N"/>
    <property type="match status" value="1"/>
</dbReference>
<evidence type="ECO:0000313" key="4">
    <source>
        <dbReference type="EMBL" id="KAK5053936.1"/>
    </source>
</evidence>
<accession>A0AAV9NFF6</accession>
<dbReference type="SMART" id="SM00248">
    <property type="entry name" value="ANK"/>
    <property type="match status" value="8"/>
</dbReference>
<feature type="repeat" description="ANK" evidence="2">
    <location>
        <begin position="1125"/>
        <end position="1157"/>
    </location>
</feature>
<dbReference type="GO" id="GO:0009116">
    <property type="term" value="P:nucleoside metabolic process"/>
    <property type="evidence" value="ECO:0007669"/>
    <property type="project" value="InterPro"/>
</dbReference>
<dbReference type="InterPro" id="IPR053137">
    <property type="entry name" value="NLR-like"/>
</dbReference>
<organism evidence="4 5">
    <name type="scientific">Exophiala bonariae</name>
    <dbReference type="NCBI Taxonomy" id="1690606"/>
    <lineage>
        <taxon>Eukaryota</taxon>
        <taxon>Fungi</taxon>
        <taxon>Dikarya</taxon>
        <taxon>Ascomycota</taxon>
        <taxon>Pezizomycotina</taxon>
        <taxon>Eurotiomycetes</taxon>
        <taxon>Chaetothyriomycetidae</taxon>
        <taxon>Chaetothyriales</taxon>
        <taxon>Herpotrichiellaceae</taxon>
        <taxon>Exophiala</taxon>
    </lineage>
</organism>
<dbReference type="PROSITE" id="PS50837">
    <property type="entry name" value="NACHT"/>
    <property type="match status" value="1"/>
</dbReference>
<feature type="repeat" description="ANK" evidence="2">
    <location>
        <begin position="1034"/>
        <end position="1058"/>
    </location>
</feature>
<dbReference type="PANTHER" id="PTHR46082:SF11">
    <property type="entry name" value="AAA+ ATPASE DOMAIN-CONTAINING PROTEIN-RELATED"/>
    <property type="match status" value="1"/>
</dbReference>
<dbReference type="Proteomes" id="UP001358417">
    <property type="component" value="Unassembled WGS sequence"/>
</dbReference>
<keyword evidence="2" id="KW-0040">ANK repeat</keyword>
<dbReference type="InterPro" id="IPR056884">
    <property type="entry name" value="NPHP3-like_N"/>
</dbReference>
<protein>
    <recommendedName>
        <fullName evidence="3">NACHT domain-containing protein</fullName>
    </recommendedName>
</protein>
<sequence>MASNPSLPIEQYHVGIICALRHEMAAAIATLDERHQPIAFQDVLDPNNYVLGRVHRHNVVIACLPAGIYGTNAAARVANDMLRTFQGLRIGLMVGIGGGIPDLEKGIDIRLGDVVISQPDKTSGGVIQYDLGSNQGEGQFERKGFLKPPPTLLLSALSTLQAEHELNDSAVPQILEDMVAKYPKLLKTGYRYPGDEHDTLYCSLCDGSIPSSQCDACNDGKIDRLIREDKSPFFWYGIIASGNQVIKDAAERNKIGHEFGVICVEMEAAGLMNDFPCIVIRGVCDYADRCKNDGWQKYAALVAAAYAKELLGYISPQQTSMEKPIQDMLVEQSSLIAEHLLEVKIENQKQDQRYLGGKSDRCLQVFKTSTYELFKDLNPDRANGTCQWVLCHPQFISWSSSSCNDLLWISADPGCGKSVLTKSLVDNELRSTDSHTVCYFFFKDNDEQDALATALCALLHQLFVQQSQLIRHAMPGWEKNGDHITKEVSELWRILLAAGMDPEARDVTCIFDALDECQPTDRQTLIAMISNFYTQISAATGSKRSIGRLKILVTSRPYDDIEIDFLRGLENLPTIRLRGEEKNDQISNEIDRVIRMRVDRLARDLLLNDQTKGLLETKLLEMEHRTYLWLHLATQSIYETYRNSLKPEHAAISLLPSSVEDAYEKILNRVSIGQRDIVKKILLIVVGARRPLTIEEMAIALGIAISPDSESLSQVQLDSVRLKDRIRDWCGLFVFINHERIYLIHQTAKEFLLRGGESVAPLFGWKQCLHSNEVEKEMARICVQYLLREEVVSLMPSILHKLTEIQDQSDIKLVWDGAFQQFLAYTTEYWPAHLRDAELSAEEHGLMANVQALYDSRNSINHPWFGIFRHICQGRGIPPKLNLVHLAAFLGHVQILRTTLKSKQCPNLNEVDNTGRTALTWSSEEGYADIVRLLLEHGAIINSHGVGEVAFEHNPLFIAIEIGHEKVVETLLDWAVGTSTGANTNGEIFTAKQLSYALVGASRYGHPNIVKVLLEHETEVNLEEEAYGNAVIHASVRNNVEVVKILLDHGADVNFQEGYWGNAAIAASFINNAAVLEILLEYGADVNFIAGAYGTAMIAASVKGNLEILEMLIENGADVNVKAGDYGTAVIAASINGHSEILKILVEHGADVKCTRVFYSFSTSRSVTVEECGNRDDSARAWGRCQR</sequence>
<evidence type="ECO:0000313" key="5">
    <source>
        <dbReference type="Proteomes" id="UP001358417"/>
    </source>
</evidence>
<evidence type="ECO:0000256" key="1">
    <source>
        <dbReference type="ARBA" id="ARBA00022737"/>
    </source>
</evidence>
<dbReference type="Gene3D" id="3.40.50.1580">
    <property type="entry name" value="Nucleoside phosphorylase domain"/>
    <property type="match status" value="1"/>
</dbReference>
<dbReference type="InterPro" id="IPR002110">
    <property type="entry name" value="Ankyrin_rpt"/>
</dbReference>
<dbReference type="Gene3D" id="1.25.40.20">
    <property type="entry name" value="Ankyrin repeat-containing domain"/>
    <property type="match status" value="1"/>
</dbReference>
<dbReference type="GeneID" id="89970114"/>
<reference evidence="4 5" key="1">
    <citation type="submission" date="2023-08" db="EMBL/GenBank/DDBJ databases">
        <title>Black Yeasts Isolated from many extreme environments.</title>
        <authorList>
            <person name="Coleine C."/>
            <person name="Stajich J.E."/>
            <person name="Selbmann L."/>
        </authorList>
    </citation>
    <scope>NUCLEOTIDE SEQUENCE [LARGE SCALE GENOMIC DNA]</scope>
    <source>
        <strain evidence="4 5">CCFEE 5792</strain>
    </source>
</reference>
<dbReference type="PANTHER" id="PTHR46082">
    <property type="entry name" value="ATP/GTP-BINDING PROTEIN-RELATED"/>
    <property type="match status" value="1"/>
</dbReference>
<comment type="caution">
    <text evidence="4">The sequence shown here is derived from an EMBL/GenBank/DDBJ whole genome shotgun (WGS) entry which is preliminary data.</text>
</comment>
<dbReference type="PROSITE" id="PS50088">
    <property type="entry name" value="ANK_REPEAT"/>
    <property type="match status" value="4"/>
</dbReference>
<dbReference type="Gene3D" id="3.40.50.300">
    <property type="entry name" value="P-loop containing nucleotide triphosphate hydrolases"/>
    <property type="match status" value="1"/>
</dbReference>
<dbReference type="SUPFAM" id="SSF53167">
    <property type="entry name" value="Purine and uridine phosphorylases"/>
    <property type="match status" value="1"/>
</dbReference>
<dbReference type="PRINTS" id="PR01415">
    <property type="entry name" value="ANKYRIN"/>
</dbReference>
<evidence type="ECO:0000259" key="3">
    <source>
        <dbReference type="PROSITE" id="PS50837"/>
    </source>
</evidence>
<dbReference type="PROSITE" id="PS50297">
    <property type="entry name" value="ANK_REP_REGION"/>
    <property type="match status" value="3"/>
</dbReference>
<dbReference type="EMBL" id="JAVRRD010000011">
    <property type="protein sequence ID" value="KAK5053936.1"/>
    <property type="molecule type" value="Genomic_DNA"/>
</dbReference>
<gene>
    <name evidence="4" type="ORF">LTR84_001898</name>
</gene>
<keyword evidence="1" id="KW-0677">Repeat</keyword>